<dbReference type="PANTHER" id="PTHR43157">
    <property type="entry name" value="PHOSPHATIDYLINOSITOL-GLYCAN BIOSYNTHESIS CLASS F PROTEIN-RELATED"/>
    <property type="match status" value="1"/>
</dbReference>
<proteinExistence type="predicted"/>
<accession>A0ABW4GS10</accession>
<organism evidence="2 3">
    <name type="scientific">Nonomuraea guangzhouensis</name>
    <dbReference type="NCBI Taxonomy" id="1291555"/>
    <lineage>
        <taxon>Bacteria</taxon>
        <taxon>Bacillati</taxon>
        <taxon>Actinomycetota</taxon>
        <taxon>Actinomycetes</taxon>
        <taxon>Streptosporangiales</taxon>
        <taxon>Streptosporangiaceae</taxon>
        <taxon>Nonomuraea</taxon>
    </lineage>
</organism>
<evidence type="ECO:0000313" key="2">
    <source>
        <dbReference type="EMBL" id="MFD1545445.1"/>
    </source>
</evidence>
<comment type="caution">
    <text evidence="2">The sequence shown here is derived from an EMBL/GenBank/DDBJ whole genome shotgun (WGS) entry which is preliminary data.</text>
</comment>
<dbReference type="EMBL" id="JBHUCM010000048">
    <property type="protein sequence ID" value="MFD1545445.1"/>
    <property type="molecule type" value="Genomic_DNA"/>
</dbReference>
<name>A0ABW4GS10_9ACTN</name>
<dbReference type="Pfam" id="PF00106">
    <property type="entry name" value="adh_short"/>
    <property type="match status" value="1"/>
</dbReference>
<evidence type="ECO:0000313" key="3">
    <source>
        <dbReference type="Proteomes" id="UP001597097"/>
    </source>
</evidence>
<dbReference type="RefSeq" id="WP_219534109.1">
    <property type="nucleotide sequence ID" value="NZ_JAHKRM010000020.1"/>
</dbReference>
<keyword evidence="1" id="KW-0560">Oxidoreductase</keyword>
<dbReference type="PANTHER" id="PTHR43157:SF31">
    <property type="entry name" value="PHOSPHATIDYLINOSITOL-GLYCAN BIOSYNTHESIS CLASS F PROTEIN"/>
    <property type="match status" value="1"/>
</dbReference>
<reference evidence="3" key="1">
    <citation type="journal article" date="2019" name="Int. J. Syst. Evol. Microbiol.">
        <title>The Global Catalogue of Microorganisms (GCM) 10K type strain sequencing project: providing services to taxonomists for standard genome sequencing and annotation.</title>
        <authorList>
            <consortium name="The Broad Institute Genomics Platform"/>
            <consortium name="The Broad Institute Genome Sequencing Center for Infectious Disease"/>
            <person name="Wu L."/>
            <person name="Ma J."/>
        </authorList>
    </citation>
    <scope>NUCLEOTIDE SEQUENCE [LARGE SCALE GENOMIC DNA]</scope>
    <source>
        <strain evidence="3">CGMCC 1.15399</strain>
    </source>
</reference>
<keyword evidence="3" id="KW-1185">Reference proteome</keyword>
<gene>
    <name evidence="2" type="ORF">ACFSJ0_50980</name>
</gene>
<evidence type="ECO:0000256" key="1">
    <source>
        <dbReference type="ARBA" id="ARBA00023002"/>
    </source>
</evidence>
<sequence>MRTILITGATDGLGRELARRLAAGDRVIVHGRDPERVRQARAAAGGTTEGILADLADLSQVDRLADEVLDRFDRIDVLVNNAGMGGGPPGAGREESKDGVELRFAVNYLAGYHLTRRLIPLLVTSAPARVVNVASAGQQAIDFADPMLTHGYGRQRAYSQSKLAQIMFTFDLAEELAEQGVTVNALHPATYMDTTMVREAGAPVMSTVDEGVAATRRLIDGLDGVSGHYFNGQRESRADAQAYDRAARKRLRELSDDLVRRALG</sequence>
<dbReference type="Proteomes" id="UP001597097">
    <property type="component" value="Unassembled WGS sequence"/>
</dbReference>
<protein>
    <submittedName>
        <fullName evidence="2">SDR family NAD(P)-dependent oxidoreductase</fullName>
    </submittedName>
</protein>
<dbReference type="InterPro" id="IPR002347">
    <property type="entry name" value="SDR_fam"/>
</dbReference>